<dbReference type="PANTHER" id="PTHR33979">
    <property type="entry name" value="OS02G0221600 PROTEIN"/>
    <property type="match status" value="1"/>
</dbReference>
<evidence type="ECO:0008006" key="4">
    <source>
        <dbReference type="Google" id="ProtNLM"/>
    </source>
</evidence>
<dbReference type="Proteomes" id="UP000236621">
    <property type="component" value="Unassembled WGS sequence"/>
</dbReference>
<protein>
    <recommendedName>
        <fullName evidence="4">Peptidase M50B-like-domain-containing protein</fullName>
    </recommendedName>
</protein>
<organism evidence="2 3">
    <name type="scientific">Tolypocladium capitatum</name>
    <dbReference type="NCBI Taxonomy" id="45235"/>
    <lineage>
        <taxon>Eukaryota</taxon>
        <taxon>Fungi</taxon>
        <taxon>Dikarya</taxon>
        <taxon>Ascomycota</taxon>
        <taxon>Pezizomycotina</taxon>
        <taxon>Sordariomycetes</taxon>
        <taxon>Hypocreomycetidae</taxon>
        <taxon>Hypocreales</taxon>
        <taxon>Ophiocordycipitaceae</taxon>
        <taxon>Tolypocladium</taxon>
    </lineage>
</organism>
<keyword evidence="3" id="KW-1185">Reference proteome</keyword>
<dbReference type="Pfam" id="PF13398">
    <property type="entry name" value="Peptidase_M50B"/>
    <property type="match status" value="1"/>
</dbReference>
<proteinExistence type="predicted"/>
<accession>A0A2K3Q7L8</accession>
<keyword evidence="1" id="KW-1133">Transmembrane helix</keyword>
<name>A0A2K3Q7L8_9HYPO</name>
<dbReference type="InterPro" id="IPR049500">
    <property type="entry name" value="Peptidase_M50B-like"/>
</dbReference>
<evidence type="ECO:0000313" key="2">
    <source>
        <dbReference type="EMBL" id="PNY23484.1"/>
    </source>
</evidence>
<dbReference type="EMBL" id="NRSZ01001089">
    <property type="protein sequence ID" value="PNY23484.1"/>
    <property type="molecule type" value="Genomic_DNA"/>
</dbReference>
<keyword evidence="1" id="KW-0472">Membrane</keyword>
<feature type="transmembrane region" description="Helical" evidence="1">
    <location>
        <begin position="188"/>
        <end position="208"/>
    </location>
</feature>
<dbReference type="PANTHER" id="PTHR33979:SF2">
    <property type="entry name" value="PEPTIDASE M50B-LIKE-DOMAIN-CONTAINING PROTEIN"/>
    <property type="match status" value="1"/>
</dbReference>
<feature type="transmembrane region" description="Helical" evidence="1">
    <location>
        <begin position="43"/>
        <end position="63"/>
    </location>
</feature>
<keyword evidence="1" id="KW-0812">Transmembrane</keyword>
<reference evidence="2 3" key="1">
    <citation type="submission" date="2017-08" db="EMBL/GenBank/DDBJ databases">
        <title>Harnessing the power of phylogenomics to disentangle the directionality and signatures of interkingdom host jumping in the parasitic fungal genus Tolypocladium.</title>
        <authorList>
            <person name="Quandt C.A."/>
            <person name="Patterson W."/>
            <person name="Spatafora J.W."/>
        </authorList>
    </citation>
    <scope>NUCLEOTIDE SEQUENCE [LARGE SCALE GENOMIC DNA]</scope>
    <source>
        <strain evidence="2 3">CBS 113982</strain>
    </source>
</reference>
<comment type="caution">
    <text evidence="2">The sequence shown here is derived from an EMBL/GenBank/DDBJ whole genome shotgun (WGS) entry which is preliminary data.</text>
</comment>
<dbReference type="AlphaFoldDB" id="A0A2K3Q7L8"/>
<evidence type="ECO:0000313" key="3">
    <source>
        <dbReference type="Proteomes" id="UP000236621"/>
    </source>
</evidence>
<feature type="transmembrane region" description="Helical" evidence="1">
    <location>
        <begin position="213"/>
        <end position="230"/>
    </location>
</feature>
<feature type="transmembrane region" description="Helical" evidence="1">
    <location>
        <begin position="262"/>
        <end position="283"/>
    </location>
</feature>
<gene>
    <name evidence="2" type="ORF">TCAP_06544</name>
</gene>
<sequence length="675" mass="71323">MAPPILVAASAAAVRAVAAAPRHDFGPDHQHHARNLQHPTHTQQVTLGVIAAYVVAIAILWNVPYLRMTLWPFKVPWPAAHRRLLHAVHACADPCQMLVIAFHEFGHAITAVLTGGRVKSISLDPNEGGVTHMQGGISAITLPAGYLGSSIIGALLIFCGFNIVASKIASIALGVCFLLTMWWGKRDWLTILTVLLAIGLLIACWFIVHAEALRFVVLFIGVMSSLYSVWDICDDLILRKVNSSDASVFAKRYGGSSQCWGVIWSVISVLVMAAGIVAGLAAFSQSMEWRPATASTVDDTHVYLVYISLVYINLEPRDARWSNRRSIISSTERRTPRSRSFPSRLQSSCEVADHLAEEARVGEELALVPHHDAAEAAEIPGELDGSPQLRAVGVAATGADVGRDSEQVLDVGVQTGLGPSVPDVKVEGVLGAAADVEVGHAAKVVVVLDHDEVEGHGVEGSANNSIRERALRRCRQIELLAAGGVHEAAELVSEGGQVVGQGLKVEVEAVDNGVSEGTVDVLAGLDGAEHGPDHLGRTLGGGDRGPAALSVGGPSNRQQDGLVILGLAGVDVVSEQASLSATAGFTKKEQGRGKSAPRGGNALDLWAPEDVEVVGERGAVVASIGKVGYGRGDAVHKGNGDDLVALTENKGTDARQPWFFKDAFMAHDERDPLAQ</sequence>
<feature type="transmembrane region" description="Helical" evidence="1">
    <location>
        <begin position="155"/>
        <end position="182"/>
    </location>
</feature>
<evidence type="ECO:0000256" key="1">
    <source>
        <dbReference type="SAM" id="Phobius"/>
    </source>
</evidence>
<dbReference type="OrthoDB" id="40823at2759"/>
<dbReference type="STRING" id="45235.A0A2K3Q7L8"/>